<accession>A0A2U2N0J5</accession>
<comment type="caution">
    <text evidence="1">The sequence shown here is derived from an EMBL/GenBank/DDBJ whole genome shotgun (WGS) entry which is preliminary data.</text>
</comment>
<dbReference type="Proteomes" id="UP000245474">
    <property type="component" value="Unassembled WGS sequence"/>
</dbReference>
<reference evidence="1 2" key="1">
    <citation type="submission" date="2018-05" db="EMBL/GenBank/DDBJ databases">
        <title>Spiribacter halobius sp. nov., a moderately halophilic bacterium isolated from marine solar saltern.</title>
        <authorList>
            <person name="Zheng W.-S."/>
            <person name="Lu D.-C."/>
            <person name="Du Z.-J."/>
        </authorList>
    </citation>
    <scope>NUCLEOTIDE SEQUENCE [LARGE SCALE GENOMIC DNA]</scope>
    <source>
        <strain evidence="1 2">E85</strain>
    </source>
</reference>
<protein>
    <recommendedName>
        <fullName evidence="3">PEP-CTERM protein-sorting domain-containing protein</fullName>
    </recommendedName>
</protein>
<evidence type="ECO:0000313" key="2">
    <source>
        <dbReference type="Proteomes" id="UP000245474"/>
    </source>
</evidence>
<sequence length="244" mass="26156">MLPLAAPAVVTLNVDTAPNAYGSPDWTPWWDAAKSDAAAGSFVDMRSGAYAGTHRMTPYEEIVYSTGDLGQRLHWIYWLPGESTTSLDGRFQVKWAFDWNGVDYTYDWSGGSYLLDDPAAGWTQPSSWEDYDADGDGTDDGVIGTFGFAFWATDNEAAPLDTDGNAYNETDQADIDALAGDVREFQTYAVGQTRYRAGLDADWQAGASIEVQVVPAPAPLMLVSAGLLGLGLAGRRSAAGTRGA</sequence>
<gene>
    <name evidence="1" type="ORF">DEM34_11180</name>
</gene>
<keyword evidence="2" id="KW-1185">Reference proteome</keyword>
<name>A0A2U2N0J5_9GAMM</name>
<dbReference type="EMBL" id="QFFI01000016">
    <property type="protein sequence ID" value="PWG62706.1"/>
    <property type="molecule type" value="Genomic_DNA"/>
</dbReference>
<dbReference type="AlphaFoldDB" id="A0A2U2N0J5"/>
<evidence type="ECO:0008006" key="3">
    <source>
        <dbReference type="Google" id="ProtNLM"/>
    </source>
</evidence>
<evidence type="ECO:0000313" key="1">
    <source>
        <dbReference type="EMBL" id="PWG62706.1"/>
    </source>
</evidence>
<organism evidence="1 2">
    <name type="scientific">Sediminicurvatus halobius</name>
    <dbReference type="NCBI Taxonomy" id="2182432"/>
    <lineage>
        <taxon>Bacteria</taxon>
        <taxon>Pseudomonadati</taxon>
        <taxon>Pseudomonadota</taxon>
        <taxon>Gammaproteobacteria</taxon>
        <taxon>Chromatiales</taxon>
        <taxon>Ectothiorhodospiraceae</taxon>
        <taxon>Sediminicurvatus</taxon>
    </lineage>
</organism>
<proteinExistence type="predicted"/>